<dbReference type="SUPFAM" id="SSF46689">
    <property type="entry name" value="Homeodomain-like"/>
    <property type="match status" value="1"/>
</dbReference>
<protein>
    <recommendedName>
        <fullName evidence="3">Transposase</fullName>
    </recommendedName>
</protein>
<dbReference type="AlphaFoldDB" id="A0A2S0NJ15"/>
<sequence>MKYKHYSNNLKNQVVKAYLKGVNPKELVLKYNLKSGQQLVYKWKNSIDNNQDIGKNPIKCEVMKMAKKLRKEINNFELEKLKKKTRWTCPEFYVKRTIIRALIETQIILKMI</sequence>
<reference evidence="2" key="1">
    <citation type="submission" date="2018-02" db="EMBL/GenBank/DDBJ databases">
        <title>Firefly genomes illuminate parallel origins of bioluminescence in beetles.</title>
        <authorList>
            <person name="Fallon T.R."/>
            <person name="Lower S.E.S."/>
            <person name="Behringer M."/>
            <person name="Weng J.-K."/>
        </authorList>
    </citation>
    <scope>NUCLEOTIDE SEQUENCE [LARGE SCALE GENOMIC DNA]</scope>
</reference>
<evidence type="ECO:0008006" key="3">
    <source>
        <dbReference type="Google" id="ProtNLM"/>
    </source>
</evidence>
<organism evidence="1 2">
    <name type="scientific">Williamsoniiplasma luminosum</name>
    <dbReference type="NCBI Taxonomy" id="214888"/>
    <lineage>
        <taxon>Bacteria</taxon>
        <taxon>Bacillati</taxon>
        <taxon>Mycoplasmatota</taxon>
        <taxon>Mollicutes</taxon>
        <taxon>Entomoplasmatales</taxon>
        <taxon>Williamsoniiplasma</taxon>
    </lineage>
</organism>
<dbReference type="RefSeq" id="WP_303662359.1">
    <property type="nucleotide sequence ID" value="NZ_CP027019.1"/>
</dbReference>
<dbReference type="EMBL" id="CP027019">
    <property type="protein sequence ID" value="AVP49010.1"/>
    <property type="molecule type" value="Genomic_DNA"/>
</dbReference>
<evidence type="ECO:0000313" key="1">
    <source>
        <dbReference type="EMBL" id="AVP49010.1"/>
    </source>
</evidence>
<dbReference type="InterPro" id="IPR009057">
    <property type="entry name" value="Homeodomain-like_sf"/>
</dbReference>
<evidence type="ECO:0000313" key="2">
    <source>
        <dbReference type="Proteomes" id="UP000239250"/>
    </source>
</evidence>
<gene>
    <name evidence="1" type="ORF">C5T88_00190</name>
</gene>
<accession>A0A2S0NJ15</accession>
<name>A0A2S0NJ15_9MOLU</name>
<dbReference type="Proteomes" id="UP000239250">
    <property type="component" value="Chromosome"/>
</dbReference>
<proteinExistence type="predicted"/>